<evidence type="ECO:0000256" key="2">
    <source>
        <dbReference type="ARBA" id="ARBA00022771"/>
    </source>
</evidence>
<evidence type="ECO:0000259" key="7">
    <source>
        <dbReference type="PROSITE" id="PS50135"/>
    </source>
</evidence>
<feature type="region of interest" description="Disordered" evidence="6">
    <location>
        <begin position="335"/>
        <end position="354"/>
    </location>
</feature>
<feature type="domain" description="ZZ-type" evidence="7">
    <location>
        <begin position="435"/>
        <end position="487"/>
    </location>
</feature>
<dbReference type="CDD" id="cd02340">
    <property type="entry name" value="ZZ_NBR1_like"/>
    <property type="match status" value="3"/>
</dbReference>
<dbReference type="GO" id="GO:0070530">
    <property type="term" value="F:K63-linked polyubiquitin modification-dependent protein binding"/>
    <property type="evidence" value="ECO:0007669"/>
    <property type="project" value="TreeGrafter"/>
</dbReference>
<reference evidence="8 9" key="1">
    <citation type="submission" date="2017-03" db="EMBL/GenBank/DDBJ databases">
        <title>Widespread Adenine N6-methylation of Active Genes in Fungi.</title>
        <authorList>
            <consortium name="DOE Joint Genome Institute"/>
            <person name="Mondo S.J."/>
            <person name="Dannebaum R.O."/>
            <person name="Kuo R.C."/>
            <person name="Louie K.B."/>
            <person name="Bewick A.J."/>
            <person name="Labutti K."/>
            <person name="Haridas S."/>
            <person name="Kuo A."/>
            <person name="Salamov A."/>
            <person name="Ahrendt S.R."/>
            <person name="Lau R."/>
            <person name="Bowen B.P."/>
            <person name="Lipzen A."/>
            <person name="Sullivan W."/>
            <person name="Andreopoulos W.B."/>
            <person name="Clum A."/>
            <person name="Lindquist E."/>
            <person name="Daum C."/>
            <person name="Northen T.R."/>
            <person name="Ramamoorthy G."/>
            <person name="Schmitz R.J."/>
            <person name="Gryganskyi A."/>
            <person name="Culley D."/>
            <person name="Magnuson J."/>
            <person name="James T.Y."/>
            <person name="O'Malley M.A."/>
            <person name="Stajich J.E."/>
            <person name="Spatafora J.W."/>
            <person name="Visel A."/>
            <person name="Grigoriev I.V."/>
        </authorList>
    </citation>
    <scope>NUCLEOTIDE SEQUENCE [LARGE SCALE GENOMIC DNA]</scope>
    <source>
        <strain evidence="8 9">NRRL Y-17943</strain>
    </source>
</reference>
<dbReference type="GO" id="GO:0005080">
    <property type="term" value="F:protein kinase C binding"/>
    <property type="evidence" value="ECO:0007669"/>
    <property type="project" value="TreeGrafter"/>
</dbReference>
<keyword evidence="3" id="KW-0862">Zinc</keyword>
<evidence type="ECO:0000313" key="9">
    <source>
        <dbReference type="Proteomes" id="UP000193218"/>
    </source>
</evidence>
<evidence type="ECO:0000256" key="1">
    <source>
        <dbReference type="ARBA" id="ARBA00022723"/>
    </source>
</evidence>
<feature type="compositionally biased region" description="Polar residues" evidence="6">
    <location>
        <begin position="335"/>
        <end position="347"/>
    </location>
</feature>
<gene>
    <name evidence="8" type="ORF">BD324DRAFT_577929</name>
</gene>
<keyword evidence="2 4" id="KW-0863">Zinc-finger</keyword>
<organism evidence="8 9">
    <name type="scientific">Kockovaella imperatae</name>
    <dbReference type="NCBI Taxonomy" id="4999"/>
    <lineage>
        <taxon>Eukaryota</taxon>
        <taxon>Fungi</taxon>
        <taxon>Dikarya</taxon>
        <taxon>Basidiomycota</taxon>
        <taxon>Agaricomycotina</taxon>
        <taxon>Tremellomycetes</taxon>
        <taxon>Tremellales</taxon>
        <taxon>Cuniculitremaceae</taxon>
        <taxon>Kockovaella</taxon>
    </lineage>
</organism>
<dbReference type="RefSeq" id="XP_021872455.1">
    <property type="nucleotide sequence ID" value="XM_022013285.1"/>
</dbReference>
<dbReference type="GO" id="GO:0016235">
    <property type="term" value="C:aggresome"/>
    <property type="evidence" value="ECO:0007669"/>
    <property type="project" value="TreeGrafter"/>
</dbReference>
<proteinExistence type="predicted"/>
<dbReference type="InParanoid" id="A0A1Y1UKF2"/>
<dbReference type="InterPro" id="IPR052260">
    <property type="entry name" value="Autophagy_Rcpt_SigReg"/>
</dbReference>
<dbReference type="GeneID" id="33555093"/>
<dbReference type="SMART" id="SM00291">
    <property type="entry name" value="ZnF_ZZ"/>
    <property type="match status" value="3"/>
</dbReference>
<accession>A0A1Y1UKF2</accession>
<keyword evidence="5" id="KW-0175">Coiled coil</keyword>
<dbReference type="GO" id="GO:0044753">
    <property type="term" value="C:amphisome"/>
    <property type="evidence" value="ECO:0007669"/>
    <property type="project" value="TreeGrafter"/>
</dbReference>
<protein>
    <recommendedName>
        <fullName evidence="7">ZZ-type domain-containing protein</fullName>
    </recommendedName>
</protein>
<dbReference type="PROSITE" id="PS01357">
    <property type="entry name" value="ZF_ZZ_1"/>
    <property type="match status" value="2"/>
</dbReference>
<keyword evidence="9" id="KW-1185">Reference proteome</keyword>
<dbReference type="PROSITE" id="PS50135">
    <property type="entry name" value="ZF_ZZ_2"/>
    <property type="match status" value="3"/>
</dbReference>
<dbReference type="GO" id="GO:0008270">
    <property type="term" value="F:zinc ion binding"/>
    <property type="evidence" value="ECO:0007669"/>
    <property type="project" value="UniProtKB-KW"/>
</dbReference>
<dbReference type="Proteomes" id="UP000193218">
    <property type="component" value="Unassembled WGS sequence"/>
</dbReference>
<keyword evidence="1" id="KW-0479">Metal-binding</keyword>
<evidence type="ECO:0000313" key="8">
    <source>
        <dbReference type="EMBL" id="ORX38533.1"/>
    </source>
</evidence>
<name>A0A1Y1UKF2_9TREE</name>
<feature type="domain" description="ZZ-type" evidence="7">
    <location>
        <begin position="364"/>
        <end position="419"/>
    </location>
</feature>
<dbReference type="GO" id="GO:0007032">
    <property type="term" value="P:endosome organization"/>
    <property type="evidence" value="ECO:0007669"/>
    <property type="project" value="TreeGrafter"/>
</dbReference>
<feature type="domain" description="ZZ-type" evidence="7">
    <location>
        <begin position="502"/>
        <end position="557"/>
    </location>
</feature>
<evidence type="ECO:0000256" key="3">
    <source>
        <dbReference type="ARBA" id="ARBA00022833"/>
    </source>
</evidence>
<dbReference type="InterPro" id="IPR032350">
    <property type="entry name" value="Nbr1_FW"/>
</dbReference>
<dbReference type="PANTHER" id="PTHR15090:SF0">
    <property type="entry name" value="SEQUESTOSOME-1"/>
    <property type="match status" value="1"/>
</dbReference>
<dbReference type="AlphaFoldDB" id="A0A1Y1UKF2"/>
<dbReference type="InterPro" id="IPR043145">
    <property type="entry name" value="Znf_ZZ_sf"/>
</dbReference>
<dbReference type="PANTHER" id="PTHR15090">
    <property type="entry name" value="SEQUESTOSOME 1-RELATED"/>
    <property type="match status" value="1"/>
</dbReference>
<evidence type="ECO:0000256" key="6">
    <source>
        <dbReference type="SAM" id="MobiDB-lite"/>
    </source>
</evidence>
<dbReference type="GO" id="GO:0000423">
    <property type="term" value="P:mitophagy"/>
    <property type="evidence" value="ECO:0007669"/>
    <property type="project" value="TreeGrafter"/>
</dbReference>
<dbReference type="EMBL" id="NBSH01000004">
    <property type="protein sequence ID" value="ORX38533.1"/>
    <property type="molecule type" value="Genomic_DNA"/>
</dbReference>
<dbReference type="Gene3D" id="2.60.40.10">
    <property type="entry name" value="Immunoglobulins"/>
    <property type="match status" value="1"/>
</dbReference>
<dbReference type="InterPro" id="IPR000433">
    <property type="entry name" value="Znf_ZZ"/>
</dbReference>
<dbReference type="Pfam" id="PF16158">
    <property type="entry name" value="N_BRCA1_IG"/>
    <property type="match status" value="1"/>
</dbReference>
<dbReference type="Pfam" id="PF00569">
    <property type="entry name" value="ZZ"/>
    <property type="match status" value="3"/>
</dbReference>
<dbReference type="OrthoDB" id="661148at2759"/>
<dbReference type="GO" id="GO:0035973">
    <property type="term" value="P:aggrephagy"/>
    <property type="evidence" value="ECO:0007669"/>
    <property type="project" value="TreeGrafter"/>
</dbReference>
<dbReference type="SUPFAM" id="SSF57850">
    <property type="entry name" value="RING/U-box"/>
    <property type="match status" value="3"/>
</dbReference>
<comment type="caution">
    <text evidence="8">The sequence shown here is derived from an EMBL/GenBank/DDBJ whole genome shotgun (WGS) entry which is preliminary data.</text>
</comment>
<dbReference type="Gene3D" id="3.30.60.90">
    <property type="match status" value="3"/>
</dbReference>
<dbReference type="InterPro" id="IPR013783">
    <property type="entry name" value="Ig-like_fold"/>
</dbReference>
<sequence length="848" mass="94858">MFVIKATLKDETRRLVFDGSKFPLYWEVQQKLRSSFNLPSITHTYWVNVTIYPNDSEEARIMFKQHICDASEYEAAQLPFKHANLPAPALALTVLLTSDPRLKTIHCFHRGQTLLSTLDNLQVPIAKMQEDLSQRQSLLSALESKLASCERENDRLGVAFWGDRVRDKKQAIDVIEKNFTSYMKECDSIRAELDGPFLGTSMNHFIQDESKEEASRTQQTLEEFAVWRAAEDPEPGSHFPPLEDVLRPRHHHARGHQHHGGRRHDGINDFVRRVTDVVNAPAHGSPLAPIHELRTYLDGFLANFSNQLANTFDGAPSPAQEVDPVVPGAFVNSQTDVQTQTSPSTESGPAPRPCNGLGKGGFRHKHISCDGCWTGIRGMRYKCEQCPDYDLCGSCLPLLHTGDLHPPNHTFRAMLHRGLEDRIKLSGTVQNSRARHPASCDLCSQSIIGTRWKCLNCPDWDCCDSCSATMNETHPGHSFVKLYKGADYITSEAEDMKNNVKHPHIICDGCDKQIRGARYKCMHPDCPDYDLCEKCECSPFPVHPETHPMLKTKVPLRIDAKTTLETLEVIPTRRAARAFENFQHARVKLPASSVAEPLIKIETEEPKLPGSYVIDAAKPIPQTMMCDMESGFFAALSTEMAQVQKSLDVEKLTEQLEVVHMAEAVEPKVEVEASVQTELLKDESRTEAVATIDEPMDISEEAQAESAKAFETTPFLAVCPAAPEASPSALAVTPLDICSWVRHTTIGPGSTLPAGAEFTKTWRLKHFASGSEFNFERLKLVLKSEGLCGEACDNVNVVLKKNDIVNDEEMEVSIHGLRVPDMPGHEILEYWRFEDEHGVSYGQPLRLR</sequence>
<dbReference type="STRING" id="4999.A0A1Y1UKF2"/>
<feature type="coiled-coil region" evidence="5">
    <location>
        <begin position="125"/>
        <end position="159"/>
    </location>
</feature>
<evidence type="ECO:0000256" key="5">
    <source>
        <dbReference type="SAM" id="Coils"/>
    </source>
</evidence>
<evidence type="ECO:0000256" key="4">
    <source>
        <dbReference type="PROSITE-ProRule" id="PRU00228"/>
    </source>
</evidence>